<comment type="subcellular location">
    <subcellularLocation>
        <location evidence="1">Secreted</location>
    </subcellularLocation>
</comment>
<organism evidence="7 8">
    <name type="scientific">Dendroctonus ponderosae</name>
    <name type="common">Mountain pine beetle</name>
    <dbReference type="NCBI Taxonomy" id="77166"/>
    <lineage>
        <taxon>Eukaryota</taxon>
        <taxon>Metazoa</taxon>
        <taxon>Ecdysozoa</taxon>
        <taxon>Arthropoda</taxon>
        <taxon>Hexapoda</taxon>
        <taxon>Insecta</taxon>
        <taxon>Pterygota</taxon>
        <taxon>Neoptera</taxon>
        <taxon>Endopterygota</taxon>
        <taxon>Coleoptera</taxon>
        <taxon>Polyphaga</taxon>
        <taxon>Cucujiformia</taxon>
        <taxon>Curculionidae</taxon>
        <taxon>Scolytinae</taxon>
        <taxon>Dendroctonus</taxon>
    </lineage>
</organism>
<accession>A0AAR5QF34</accession>
<evidence type="ECO:0000313" key="7">
    <source>
        <dbReference type="EnsemblMetazoa" id="XP_019771830.1"/>
    </source>
</evidence>
<dbReference type="SUPFAM" id="SSF56436">
    <property type="entry name" value="C-type lectin-like"/>
    <property type="match status" value="1"/>
</dbReference>
<dbReference type="InterPro" id="IPR016187">
    <property type="entry name" value="CTDL_fold"/>
</dbReference>
<keyword evidence="3" id="KW-0732">Signal</keyword>
<keyword evidence="2" id="KW-0964">Secreted</keyword>
<dbReference type="Pfam" id="PF00059">
    <property type="entry name" value="Lectin_C"/>
    <property type="match status" value="1"/>
</dbReference>
<sequence length="264" mass="29559">MSRSSKVCKWANKWRFLKVCTFSKTPFRKNNGKFSINQKSPLRATRQLVSCCLYKAHIDSKRQILRLNQANMIWNKVLLYCSLLVAIKFAGASENDTAVLAHDSEIVNLKSVLPVPELIRQSSRLPCRSPSLDHPKISYIIGKEKVDYATAAVICQQIGMTLATPMNQQEETALVAAWRALDGAQAEGFYIGAKRCKGCPTSFYWEPTGKPIVYSNYLENQPDNSQGVENCIELTSTHGLIGWNDINCGVKRKYACQSPGIIHL</sequence>
<dbReference type="GO" id="GO:0008083">
    <property type="term" value="F:growth factor activity"/>
    <property type="evidence" value="ECO:0007669"/>
    <property type="project" value="TreeGrafter"/>
</dbReference>
<dbReference type="Gene3D" id="3.10.100.10">
    <property type="entry name" value="Mannose-Binding Protein A, subunit A"/>
    <property type="match status" value="1"/>
</dbReference>
<dbReference type="SMART" id="SM00034">
    <property type="entry name" value="CLECT"/>
    <property type="match status" value="1"/>
</dbReference>
<name>A0AAR5QF34_DENPD</name>
<reference evidence="8" key="1">
    <citation type="journal article" date="2013" name="Genome Biol.">
        <title>Draft genome of the mountain pine beetle, Dendroctonus ponderosae Hopkins, a major forest pest.</title>
        <authorList>
            <person name="Keeling C.I."/>
            <person name="Yuen M.M."/>
            <person name="Liao N.Y."/>
            <person name="Docking T.R."/>
            <person name="Chan S.K."/>
            <person name="Taylor G.A."/>
            <person name="Palmquist D.L."/>
            <person name="Jackman S.D."/>
            <person name="Nguyen A."/>
            <person name="Li M."/>
            <person name="Henderson H."/>
            <person name="Janes J.K."/>
            <person name="Zhao Y."/>
            <person name="Pandoh P."/>
            <person name="Moore R."/>
            <person name="Sperling F.A."/>
            <person name="Huber D.P."/>
            <person name="Birol I."/>
            <person name="Jones S.J."/>
            <person name="Bohlmann J."/>
        </authorList>
    </citation>
    <scope>NUCLEOTIDE SEQUENCE</scope>
</reference>
<dbReference type="Proteomes" id="UP000019118">
    <property type="component" value="Unassembled WGS sequence"/>
</dbReference>
<dbReference type="PROSITE" id="PS50041">
    <property type="entry name" value="C_TYPE_LECTIN_2"/>
    <property type="match status" value="1"/>
</dbReference>
<dbReference type="GeneID" id="109545518"/>
<evidence type="ECO:0000259" key="6">
    <source>
        <dbReference type="PROSITE" id="PS50041"/>
    </source>
</evidence>
<keyword evidence="5" id="KW-1015">Disulfide bond</keyword>
<dbReference type="InterPro" id="IPR051663">
    <property type="entry name" value="CLec_Tetranectin-domain"/>
</dbReference>
<evidence type="ECO:0000313" key="8">
    <source>
        <dbReference type="Proteomes" id="UP000019118"/>
    </source>
</evidence>
<dbReference type="InterPro" id="IPR001304">
    <property type="entry name" value="C-type_lectin-like"/>
</dbReference>
<evidence type="ECO:0000256" key="2">
    <source>
        <dbReference type="ARBA" id="ARBA00022525"/>
    </source>
</evidence>
<keyword evidence="4" id="KW-0430">Lectin</keyword>
<dbReference type="AlphaFoldDB" id="A0AAR5QF34"/>
<keyword evidence="8" id="KW-1185">Reference proteome</keyword>
<evidence type="ECO:0000256" key="3">
    <source>
        <dbReference type="ARBA" id="ARBA00022729"/>
    </source>
</evidence>
<dbReference type="EnsemblMetazoa" id="XM_019916271.1">
    <property type="protein sequence ID" value="XP_019771830.1"/>
    <property type="gene ID" value="LOC109545518"/>
</dbReference>
<reference evidence="7" key="2">
    <citation type="submission" date="2024-08" db="UniProtKB">
        <authorList>
            <consortium name="EnsemblMetazoa"/>
        </authorList>
    </citation>
    <scope>IDENTIFICATION</scope>
</reference>
<dbReference type="PANTHER" id="PTHR22799:SF1">
    <property type="entry name" value="C-TYPE LECTIN DOMAIN FAMILY 11 MEMBER A"/>
    <property type="match status" value="1"/>
</dbReference>
<evidence type="ECO:0000256" key="5">
    <source>
        <dbReference type="ARBA" id="ARBA00023157"/>
    </source>
</evidence>
<evidence type="ECO:0000256" key="4">
    <source>
        <dbReference type="ARBA" id="ARBA00022734"/>
    </source>
</evidence>
<dbReference type="PANTHER" id="PTHR22799">
    <property type="entry name" value="TETRANECTIN-RELATED"/>
    <property type="match status" value="1"/>
</dbReference>
<evidence type="ECO:0000256" key="1">
    <source>
        <dbReference type="ARBA" id="ARBA00004613"/>
    </source>
</evidence>
<dbReference type="GO" id="GO:0005615">
    <property type="term" value="C:extracellular space"/>
    <property type="evidence" value="ECO:0007669"/>
    <property type="project" value="TreeGrafter"/>
</dbReference>
<dbReference type="PROSITE" id="PS00615">
    <property type="entry name" value="C_TYPE_LECTIN_1"/>
    <property type="match status" value="1"/>
</dbReference>
<dbReference type="InterPro" id="IPR016186">
    <property type="entry name" value="C-type_lectin-like/link_sf"/>
</dbReference>
<dbReference type="RefSeq" id="XP_019771830.1">
    <property type="nucleotide sequence ID" value="XM_019916271.2"/>
</dbReference>
<dbReference type="GO" id="GO:0030246">
    <property type="term" value="F:carbohydrate binding"/>
    <property type="evidence" value="ECO:0007669"/>
    <property type="project" value="UniProtKB-KW"/>
</dbReference>
<feature type="domain" description="C-type lectin" evidence="6">
    <location>
        <begin position="134"/>
        <end position="257"/>
    </location>
</feature>
<proteinExistence type="predicted"/>
<dbReference type="InterPro" id="IPR018378">
    <property type="entry name" value="C-type_lectin_CS"/>
</dbReference>
<protein>
    <recommendedName>
        <fullName evidence="6">C-type lectin domain-containing protein</fullName>
    </recommendedName>
</protein>